<dbReference type="EMBL" id="JAIWYP010000015">
    <property type="protein sequence ID" value="KAH3705111.1"/>
    <property type="molecule type" value="Genomic_DNA"/>
</dbReference>
<comment type="caution">
    <text evidence="1">The sequence shown here is derived from an EMBL/GenBank/DDBJ whole genome shotgun (WGS) entry which is preliminary data.</text>
</comment>
<dbReference type="AlphaFoldDB" id="A0A9D3YS53"/>
<dbReference type="Proteomes" id="UP000828390">
    <property type="component" value="Unassembled WGS sequence"/>
</dbReference>
<proteinExistence type="predicted"/>
<protein>
    <submittedName>
        <fullName evidence="1">Uncharacterized protein</fullName>
    </submittedName>
</protein>
<organism evidence="1 2">
    <name type="scientific">Dreissena polymorpha</name>
    <name type="common">Zebra mussel</name>
    <name type="synonym">Mytilus polymorpha</name>
    <dbReference type="NCBI Taxonomy" id="45954"/>
    <lineage>
        <taxon>Eukaryota</taxon>
        <taxon>Metazoa</taxon>
        <taxon>Spiralia</taxon>
        <taxon>Lophotrochozoa</taxon>
        <taxon>Mollusca</taxon>
        <taxon>Bivalvia</taxon>
        <taxon>Autobranchia</taxon>
        <taxon>Heteroconchia</taxon>
        <taxon>Euheterodonta</taxon>
        <taxon>Imparidentia</taxon>
        <taxon>Neoheterodontei</taxon>
        <taxon>Myida</taxon>
        <taxon>Dreissenoidea</taxon>
        <taxon>Dreissenidae</taxon>
        <taxon>Dreissena</taxon>
    </lineage>
</organism>
<name>A0A9D3YS53_DREPO</name>
<reference evidence="1" key="1">
    <citation type="journal article" date="2019" name="bioRxiv">
        <title>The Genome of the Zebra Mussel, Dreissena polymorpha: A Resource for Invasive Species Research.</title>
        <authorList>
            <person name="McCartney M.A."/>
            <person name="Auch B."/>
            <person name="Kono T."/>
            <person name="Mallez S."/>
            <person name="Zhang Y."/>
            <person name="Obille A."/>
            <person name="Becker A."/>
            <person name="Abrahante J.E."/>
            <person name="Garbe J."/>
            <person name="Badalamenti J.P."/>
            <person name="Herman A."/>
            <person name="Mangelson H."/>
            <person name="Liachko I."/>
            <person name="Sullivan S."/>
            <person name="Sone E.D."/>
            <person name="Koren S."/>
            <person name="Silverstein K.A.T."/>
            <person name="Beckman K.B."/>
            <person name="Gohl D.M."/>
        </authorList>
    </citation>
    <scope>NUCLEOTIDE SEQUENCE</scope>
    <source>
        <strain evidence="1">Duluth1</strain>
        <tissue evidence="1">Whole animal</tissue>
    </source>
</reference>
<reference evidence="1" key="2">
    <citation type="submission" date="2020-11" db="EMBL/GenBank/DDBJ databases">
        <authorList>
            <person name="McCartney M.A."/>
            <person name="Auch B."/>
            <person name="Kono T."/>
            <person name="Mallez S."/>
            <person name="Becker A."/>
            <person name="Gohl D.M."/>
            <person name="Silverstein K.A.T."/>
            <person name="Koren S."/>
            <person name="Bechman K.B."/>
            <person name="Herman A."/>
            <person name="Abrahante J.E."/>
            <person name="Garbe J."/>
        </authorList>
    </citation>
    <scope>NUCLEOTIDE SEQUENCE</scope>
    <source>
        <strain evidence="1">Duluth1</strain>
        <tissue evidence="1">Whole animal</tissue>
    </source>
</reference>
<evidence type="ECO:0000313" key="2">
    <source>
        <dbReference type="Proteomes" id="UP000828390"/>
    </source>
</evidence>
<keyword evidence="2" id="KW-1185">Reference proteome</keyword>
<evidence type="ECO:0000313" key="1">
    <source>
        <dbReference type="EMBL" id="KAH3705111.1"/>
    </source>
</evidence>
<sequence length="70" mass="7923">MRDDHHVGNNNRDGQIRQTVTVDVVPYYGSWNSNLKFNLKHDGSPTSSATCSRIRCKPYTTVNLPDTTKN</sequence>
<accession>A0A9D3YS53</accession>
<gene>
    <name evidence="1" type="ORF">DPMN_080176</name>
</gene>